<evidence type="ECO:0000313" key="2">
    <source>
        <dbReference type="Proteomes" id="UP000192610"/>
    </source>
</evidence>
<name>A0A1V9E475_9BACT</name>
<evidence type="ECO:0000313" key="1">
    <source>
        <dbReference type="EMBL" id="OQP40715.1"/>
    </source>
</evidence>
<accession>A0A1V9E475</accession>
<keyword evidence="2" id="KW-1185">Reference proteome</keyword>
<comment type="caution">
    <text evidence="1">The sequence shown here is derived from an EMBL/GenBank/DDBJ whole genome shotgun (WGS) entry which is preliminary data.</text>
</comment>
<gene>
    <name evidence="1" type="ORF">A4H97_13915</name>
</gene>
<sequence length="131" mass="13981">MKKQSLLSILSVGMVLALGIAIVGCGSSTCDKPAMPLDEVTGTAQTNDSTLQVFVASSGKITANGLPVDLTMLDSALGKLKNVHGKVFYSRENLQADPPAESMKIMDLVVKYELPVKFYIDKAFTKTADVK</sequence>
<protein>
    <submittedName>
        <fullName evidence="1">Uncharacterized protein</fullName>
    </submittedName>
</protein>
<dbReference type="Proteomes" id="UP000192610">
    <property type="component" value="Unassembled WGS sequence"/>
</dbReference>
<dbReference type="EMBL" id="LVXG01000067">
    <property type="protein sequence ID" value="OQP40715.1"/>
    <property type="molecule type" value="Genomic_DNA"/>
</dbReference>
<dbReference type="AlphaFoldDB" id="A0A1V9E475"/>
<proteinExistence type="predicted"/>
<organism evidence="1 2">
    <name type="scientific">Niastella yeongjuensis</name>
    <dbReference type="NCBI Taxonomy" id="354355"/>
    <lineage>
        <taxon>Bacteria</taxon>
        <taxon>Pseudomonadati</taxon>
        <taxon>Bacteroidota</taxon>
        <taxon>Chitinophagia</taxon>
        <taxon>Chitinophagales</taxon>
        <taxon>Chitinophagaceae</taxon>
        <taxon>Niastella</taxon>
    </lineage>
</organism>
<reference evidence="2" key="1">
    <citation type="submission" date="2016-04" db="EMBL/GenBank/DDBJ databases">
        <authorList>
            <person name="Chen L."/>
            <person name="Zhuang W."/>
            <person name="Wang G."/>
        </authorList>
    </citation>
    <scope>NUCLEOTIDE SEQUENCE [LARGE SCALE GENOMIC DNA]</scope>
    <source>
        <strain evidence="2">17621</strain>
    </source>
</reference>
<dbReference type="PROSITE" id="PS51257">
    <property type="entry name" value="PROKAR_LIPOPROTEIN"/>
    <property type="match status" value="1"/>
</dbReference>
<dbReference type="OrthoDB" id="666565at2"/>
<dbReference type="RefSeq" id="WP_081203687.1">
    <property type="nucleotide sequence ID" value="NZ_FOCZ01000007.1"/>
</dbReference>